<evidence type="ECO:0000256" key="1">
    <source>
        <dbReference type="ARBA" id="ARBA00022729"/>
    </source>
</evidence>
<dbReference type="PROSITE" id="PS51473">
    <property type="entry name" value="GNK2"/>
    <property type="match status" value="1"/>
</dbReference>
<dbReference type="AlphaFoldDB" id="A0AAV2GE58"/>
<protein>
    <recommendedName>
        <fullName evidence="4">Gnk2-homologous domain-containing protein</fullName>
    </recommendedName>
</protein>
<keyword evidence="2" id="KW-0677">Repeat</keyword>
<dbReference type="Proteomes" id="UP001497516">
    <property type="component" value="Chromosome 8"/>
</dbReference>
<evidence type="ECO:0000313" key="6">
    <source>
        <dbReference type="Proteomes" id="UP001497516"/>
    </source>
</evidence>
<dbReference type="InterPro" id="IPR038408">
    <property type="entry name" value="GNK2_sf"/>
</dbReference>
<proteinExistence type="predicted"/>
<sequence length="147" mass="16649">MEKSRNYSPMLCFSVTLLWFLQLGFNGVITAADYVPDDEPYVLYCSQDMYFRGDRDLKASIAVVLQNLIQATAAPGGSEIQWGFHYPADDPHVYGASFCQSSDKPADCGRCLRMARNMLLHGCFHGAGAEFYSELCYLRFEFYNFDS</sequence>
<evidence type="ECO:0000259" key="4">
    <source>
        <dbReference type="PROSITE" id="PS51473"/>
    </source>
</evidence>
<feature type="chain" id="PRO_5043864311" description="Gnk2-homologous domain-containing protein" evidence="3">
    <location>
        <begin position="32"/>
        <end position="147"/>
    </location>
</feature>
<reference evidence="5 6" key="1">
    <citation type="submission" date="2024-04" db="EMBL/GenBank/DDBJ databases">
        <authorList>
            <person name="Fracassetti M."/>
        </authorList>
    </citation>
    <scope>NUCLEOTIDE SEQUENCE [LARGE SCALE GENOMIC DNA]</scope>
</reference>
<feature type="signal peptide" evidence="3">
    <location>
        <begin position="1"/>
        <end position="31"/>
    </location>
</feature>
<name>A0AAV2GE58_9ROSI</name>
<evidence type="ECO:0000256" key="3">
    <source>
        <dbReference type="SAM" id="SignalP"/>
    </source>
</evidence>
<dbReference type="Pfam" id="PF01657">
    <property type="entry name" value="Stress-antifung"/>
    <property type="match status" value="1"/>
</dbReference>
<dbReference type="InterPro" id="IPR002902">
    <property type="entry name" value="GNK2"/>
</dbReference>
<keyword evidence="1 3" id="KW-0732">Signal</keyword>
<evidence type="ECO:0000313" key="5">
    <source>
        <dbReference type="EMBL" id="CAL1408721.1"/>
    </source>
</evidence>
<evidence type="ECO:0000256" key="2">
    <source>
        <dbReference type="ARBA" id="ARBA00022737"/>
    </source>
</evidence>
<dbReference type="Gene3D" id="3.30.430.20">
    <property type="entry name" value="Gnk2 domain, C-X8-C-X2-C motif"/>
    <property type="match status" value="1"/>
</dbReference>
<organism evidence="5 6">
    <name type="scientific">Linum trigynum</name>
    <dbReference type="NCBI Taxonomy" id="586398"/>
    <lineage>
        <taxon>Eukaryota</taxon>
        <taxon>Viridiplantae</taxon>
        <taxon>Streptophyta</taxon>
        <taxon>Embryophyta</taxon>
        <taxon>Tracheophyta</taxon>
        <taxon>Spermatophyta</taxon>
        <taxon>Magnoliopsida</taxon>
        <taxon>eudicotyledons</taxon>
        <taxon>Gunneridae</taxon>
        <taxon>Pentapetalae</taxon>
        <taxon>rosids</taxon>
        <taxon>fabids</taxon>
        <taxon>Malpighiales</taxon>
        <taxon>Linaceae</taxon>
        <taxon>Linum</taxon>
    </lineage>
</organism>
<accession>A0AAV2GE58</accession>
<dbReference type="EMBL" id="OZ034821">
    <property type="protein sequence ID" value="CAL1408721.1"/>
    <property type="molecule type" value="Genomic_DNA"/>
</dbReference>
<feature type="domain" description="Gnk2-homologous" evidence="4">
    <location>
        <begin position="38"/>
        <end position="145"/>
    </location>
</feature>
<gene>
    <name evidence="5" type="ORF">LTRI10_LOCUS48293</name>
</gene>
<keyword evidence="6" id="KW-1185">Reference proteome</keyword>